<dbReference type="Proteomes" id="UP000315827">
    <property type="component" value="Unassembled WGS sequence"/>
</dbReference>
<evidence type="ECO:0008006" key="4">
    <source>
        <dbReference type="Google" id="ProtNLM"/>
    </source>
</evidence>
<gene>
    <name evidence="2" type="ORF">FSA05_22660</name>
</gene>
<dbReference type="AlphaFoldDB" id="A0A5C6K5E9"/>
<keyword evidence="1" id="KW-0175">Coiled coil</keyword>
<dbReference type="RefSeq" id="WP_146376266.1">
    <property type="nucleotide sequence ID" value="NZ_VOHW01000025.1"/>
</dbReference>
<protein>
    <recommendedName>
        <fullName evidence="4">Phage tail tape measure protein</fullName>
    </recommendedName>
</protein>
<accession>A0A5C6K5E9</accession>
<feature type="coiled-coil region" evidence="1">
    <location>
        <begin position="25"/>
        <end position="141"/>
    </location>
</feature>
<organism evidence="2 3">
    <name type="scientific">Parabacteroides distasonis</name>
    <dbReference type="NCBI Taxonomy" id="823"/>
    <lineage>
        <taxon>Bacteria</taxon>
        <taxon>Pseudomonadati</taxon>
        <taxon>Bacteroidota</taxon>
        <taxon>Bacteroidia</taxon>
        <taxon>Bacteroidales</taxon>
        <taxon>Tannerellaceae</taxon>
        <taxon>Parabacteroides</taxon>
    </lineage>
</organism>
<feature type="coiled-coil region" evidence="1">
    <location>
        <begin position="457"/>
        <end position="484"/>
    </location>
</feature>
<evidence type="ECO:0000313" key="2">
    <source>
        <dbReference type="EMBL" id="TWV57759.1"/>
    </source>
</evidence>
<evidence type="ECO:0000256" key="1">
    <source>
        <dbReference type="SAM" id="Coils"/>
    </source>
</evidence>
<sequence>MAKKLSEDELKWILSVDVTEAQQGIRSLTKDNDKLKASNKELKNRMIDLIATGKKESEEYKNLSKEVSNNNDQIDRNKEKMKALEGTLGLTALTMGQLRKQAKDLQRQLDNTSESLHPEDYKRLEKNLTDVRSRMAELKTNGQKTGDALSSSFSKVTTVVKGFLALKIVGYAKDLVTNALNVRKEFAKYEAVLRNTFQSQEKAVTSMSMLKQLAKETPYSLQEVTEAYIKMVNRGITPTHDEIIKLGDLASSQGKSLDQLIEALLDAQTGEFERLKEFGIKANKENDKVKFGFKGITTEVQFTEKAISDYLYSLGDLQGVQGGMAVQMDELEGRYANFGDSVDALFNTIGQRIEPVAKKTLSWLGKIVDGLRVALSSIDQLNQDKYNEAAQNAYKDTQEQVDVMVNSLVRQGMEKKKAIESTVDFLRKQSAADLAKAEEQQAIIETKLLNSIWPVAQKKLQKSLEKKKAEIQRYKSELTALDDKVKSMTPEKHKVSESGLKKQNSTFKSAMDLKLQQMDNAHSQELLKLKQNKTENQQTEEFYNLEVLHSDAVYYEKRIKALESFRKKTSDPKTLSSIDKQLNDARNVQLDITQKREAEILKVLKDNRDKQLKIEDESYKTQTVVFEKSLADKKITQQQYEMLVLSADSAHAEARLKINKQYQSDATSLELSSGSLKAEAIKEANDAVLSADLEAAKARSSQQKKLQDLVKDFKSEFKLTTVGEETELQMKVLEDAYKARKEMAEKEQMSTLELDTAYEKAKTNILQQEEDKRNQIRSQYGLLSMRDEYDLEMAQLKKQHDEGLISEEEYQKAKNQIKVKYLKNSFDYYANMFSGAINALQEAEIANIDAKYDAEIQRAGDNTEEVARLEKEKEAKKLEVQKKYAGVQFAIKVSEIIANTAVAIMQAFAQMGPVAGAIAAAMLTATGAAQIAKANAERKKVMNMTVDSTDGGSGGGSGARVVTGKQSGGYMDVVRSQDGKEFRASVDPDKRGFIDQPTVIVGEGPIGHSKEWVASNDALENPTVRPFINVLNEAQEKGEIRTVDMNQMMRKRLAGFESGGSIVKTKNSSGNLLFTDLKTNVQEENVDPRLLRAILQKLRDGIRCYVVYSDIEAAQKTLDKSKKIGGK</sequence>
<evidence type="ECO:0000313" key="3">
    <source>
        <dbReference type="Proteomes" id="UP000315827"/>
    </source>
</evidence>
<reference evidence="2 3" key="1">
    <citation type="submission" date="2019-07" db="EMBL/GenBank/DDBJ databases">
        <title>Genome sequencing of Parabacteroides distasonis iSURF_7.</title>
        <authorList>
            <person name="Degefu H.N."/>
            <person name="Ruoff K.L."/>
            <person name="Price C.E."/>
            <person name="Valls R.A."/>
            <person name="O'Toole G.A."/>
        </authorList>
    </citation>
    <scope>NUCLEOTIDE SEQUENCE [LARGE SCALE GENOMIC DNA]</scope>
    <source>
        <strain evidence="2 3">CFPLTA003_1B</strain>
    </source>
</reference>
<dbReference type="EMBL" id="VOHW01000025">
    <property type="protein sequence ID" value="TWV57759.1"/>
    <property type="molecule type" value="Genomic_DNA"/>
</dbReference>
<comment type="caution">
    <text evidence="2">The sequence shown here is derived from an EMBL/GenBank/DDBJ whole genome shotgun (WGS) entry which is preliminary data.</text>
</comment>
<proteinExistence type="predicted"/>
<name>A0A5C6K5E9_PARDI</name>